<gene>
    <name evidence="2" type="ORF">CJ235_05400</name>
</gene>
<dbReference type="Pfam" id="PF08864">
    <property type="entry name" value="UPF0302"/>
    <property type="match status" value="1"/>
</dbReference>
<dbReference type="AlphaFoldDB" id="A0A2N6QJM7"/>
<name>A0A2N6QJM7_9STAP</name>
<dbReference type="STRING" id="170573.GCA_001076995_01024"/>
<dbReference type="InterPro" id="IPR038091">
    <property type="entry name" value="UPF0302_N_sf"/>
</dbReference>
<reference evidence="2 3" key="1">
    <citation type="submission" date="2017-09" db="EMBL/GenBank/DDBJ databases">
        <title>Bacterial strain isolated from the female urinary microbiota.</title>
        <authorList>
            <person name="Thomas-White K."/>
            <person name="Kumar N."/>
            <person name="Forster S."/>
            <person name="Putonti C."/>
            <person name="Lawley T."/>
            <person name="Wolfe A.J."/>
        </authorList>
    </citation>
    <scope>NUCLEOTIDE SEQUENCE [LARGE SCALE GENOMIC DNA]</scope>
    <source>
        <strain evidence="2 3">UMB0834</strain>
    </source>
</reference>
<dbReference type="PIRSF" id="PIRSF007165">
    <property type="entry name" value="UCP007165"/>
    <property type="match status" value="1"/>
</dbReference>
<feature type="domain" description="UPF0302" evidence="1">
    <location>
        <begin position="8"/>
        <end position="105"/>
    </location>
</feature>
<evidence type="ECO:0000259" key="1">
    <source>
        <dbReference type="Pfam" id="PF08864"/>
    </source>
</evidence>
<protein>
    <recommendedName>
        <fullName evidence="1">UPF0302 domain-containing protein</fullName>
    </recommendedName>
</protein>
<dbReference type="Proteomes" id="UP000235748">
    <property type="component" value="Unassembled WGS sequence"/>
</dbReference>
<comment type="caution">
    <text evidence="2">The sequence shown here is derived from an EMBL/GenBank/DDBJ whole genome shotgun (WGS) entry which is preliminary data.</text>
</comment>
<dbReference type="InterPro" id="IPR014963">
    <property type="entry name" value="UPF0302_N"/>
</dbReference>
<evidence type="ECO:0000313" key="3">
    <source>
        <dbReference type="Proteomes" id="UP000235748"/>
    </source>
</evidence>
<dbReference type="Gene3D" id="3.40.1530.30">
    <property type="entry name" value="Uncharacterised family UPF0302, N-terminal domain"/>
    <property type="match status" value="1"/>
</dbReference>
<proteinExistence type="predicted"/>
<organism evidence="2 3">
    <name type="scientific">Staphylococcus pettenkoferi</name>
    <dbReference type="NCBI Taxonomy" id="170573"/>
    <lineage>
        <taxon>Bacteria</taxon>
        <taxon>Bacillati</taxon>
        <taxon>Bacillota</taxon>
        <taxon>Bacilli</taxon>
        <taxon>Bacillales</taxon>
        <taxon>Staphylococcaceae</taxon>
        <taxon>Staphylococcus</taxon>
    </lineage>
</organism>
<accession>A0A2N6QJM7</accession>
<sequence>MNQLTQFKVNYIEYLLFNYHFKSRISVWVLNYIKATPELLSQVHFVDEMIPSHPTLELSMEGAAAQGIRFSNDYSTLINTNEIFYEITSELESFDIKLHFPQDAVRDLRLDELLLQQLLHSPHYRAYTQDIQRLNLTTQREQLIIDYLKDNIDLSLQLNERELFFQFSHLLNQFSLRSLNSSSGD</sequence>
<evidence type="ECO:0000313" key="2">
    <source>
        <dbReference type="EMBL" id="PMC19804.1"/>
    </source>
</evidence>
<dbReference type="EMBL" id="PNGG01000002">
    <property type="protein sequence ID" value="PMC19804.1"/>
    <property type="molecule type" value="Genomic_DNA"/>
</dbReference>
<dbReference type="InterPro" id="IPR011188">
    <property type="entry name" value="UPF0302"/>
</dbReference>
<dbReference type="RefSeq" id="WP_070502501.1">
    <property type="nucleotide sequence ID" value="NZ_JAASJD010000001.1"/>
</dbReference>